<dbReference type="EMBL" id="LR796650">
    <property type="protein sequence ID" value="CAB4157490.1"/>
    <property type="molecule type" value="Genomic_DNA"/>
</dbReference>
<reference evidence="1" key="1">
    <citation type="submission" date="2020-04" db="EMBL/GenBank/DDBJ databases">
        <authorList>
            <person name="Chiriac C."/>
            <person name="Salcher M."/>
            <person name="Ghai R."/>
            <person name="Kavagutti S V."/>
        </authorList>
    </citation>
    <scope>NUCLEOTIDE SEQUENCE</scope>
</reference>
<organism evidence="1">
    <name type="scientific">uncultured Caudovirales phage</name>
    <dbReference type="NCBI Taxonomy" id="2100421"/>
    <lineage>
        <taxon>Viruses</taxon>
        <taxon>Duplodnaviria</taxon>
        <taxon>Heunggongvirae</taxon>
        <taxon>Uroviricota</taxon>
        <taxon>Caudoviricetes</taxon>
        <taxon>Peduoviridae</taxon>
        <taxon>Maltschvirus</taxon>
        <taxon>Maltschvirus maltsch</taxon>
    </lineage>
</organism>
<sequence length="61" mass="7285">MKKINCNFGKEKNGNAKLTLEQVEELRQIYKTEELTQRELANRFGICKTHARRIVRYESWA</sequence>
<dbReference type="InterPro" id="IPR036388">
    <property type="entry name" value="WH-like_DNA-bd_sf"/>
</dbReference>
<dbReference type="Gene3D" id="1.10.10.10">
    <property type="entry name" value="Winged helix-like DNA-binding domain superfamily/Winged helix DNA-binding domain"/>
    <property type="match status" value="1"/>
</dbReference>
<gene>
    <name evidence="1" type="ORF">UFOVP693_29</name>
</gene>
<evidence type="ECO:0000313" key="1">
    <source>
        <dbReference type="EMBL" id="CAB4157490.1"/>
    </source>
</evidence>
<name>A0A6J5NCN7_9CAUD</name>
<proteinExistence type="predicted"/>
<accession>A0A6J5NCN7</accession>
<protein>
    <submittedName>
        <fullName evidence="1">Uncharacterized protein</fullName>
    </submittedName>
</protein>